<evidence type="ECO:0000256" key="1">
    <source>
        <dbReference type="SAM" id="MobiDB-lite"/>
    </source>
</evidence>
<name>A0A067CXP3_SAPPC</name>
<dbReference type="RefSeq" id="XP_012193599.1">
    <property type="nucleotide sequence ID" value="XM_012338209.1"/>
</dbReference>
<proteinExistence type="predicted"/>
<accession>A0A067CXP3</accession>
<dbReference type="KEGG" id="spar:SPRG_00093"/>
<dbReference type="EMBL" id="KK583189">
    <property type="protein sequence ID" value="KDO35248.1"/>
    <property type="molecule type" value="Genomic_DNA"/>
</dbReference>
<evidence type="ECO:0000313" key="2">
    <source>
        <dbReference type="EMBL" id="KDO35248.1"/>
    </source>
</evidence>
<dbReference type="GeneID" id="24122754"/>
<gene>
    <name evidence="2" type="ORF">SPRG_00093</name>
</gene>
<feature type="region of interest" description="Disordered" evidence="1">
    <location>
        <begin position="217"/>
        <end position="243"/>
    </location>
</feature>
<evidence type="ECO:0000313" key="3">
    <source>
        <dbReference type="Proteomes" id="UP000030745"/>
    </source>
</evidence>
<dbReference type="Proteomes" id="UP000030745">
    <property type="component" value="Unassembled WGS sequence"/>
</dbReference>
<sequence>MAPLLELLPGILDMDAASPTPLLPLVQDALEAQYVDVAREEYKRVRDERLARLHRWLGFERDVVATVSASWRLRCDTTACALLRALDQGLHVAVADATAIANALVGLTKSLFDSPYSYNDSDGNDAMLVVLLVLDRLSPSHVPLFVAGLLKEVVQAPLDVRYDYTCDVLYPTIRLLDTKLPTKYAPSRQALVAATLPVLRGGAMVACDCRNCGSKADESLTKKRAAAPSSGSIKRLKTDDGQR</sequence>
<organism evidence="2 3">
    <name type="scientific">Saprolegnia parasitica (strain CBS 223.65)</name>
    <dbReference type="NCBI Taxonomy" id="695850"/>
    <lineage>
        <taxon>Eukaryota</taxon>
        <taxon>Sar</taxon>
        <taxon>Stramenopiles</taxon>
        <taxon>Oomycota</taxon>
        <taxon>Saprolegniomycetes</taxon>
        <taxon>Saprolegniales</taxon>
        <taxon>Saprolegniaceae</taxon>
        <taxon>Saprolegnia</taxon>
    </lineage>
</organism>
<keyword evidence="3" id="KW-1185">Reference proteome</keyword>
<protein>
    <submittedName>
        <fullName evidence="2">Uncharacterized protein</fullName>
    </submittedName>
</protein>
<dbReference type="VEuPathDB" id="FungiDB:SPRG_00093"/>
<reference evidence="2 3" key="1">
    <citation type="journal article" date="2013" name="PLoS Genet.">
        <title>Distinctive expansion of potential virulence genes in the genome of the oomycete fish pathogen Saprolegnia parasitica.</title>
        <authorList>
            <person name="Jiang R.H."/>
            <person name="de Bruijn I."/>
            <person name="Haas B.J."/>
            <person name="Belmonte R."/>
            <person name="Lobach L."/>
            <person name="Christie J."/>
            <person name="van den Ackerveken G."/>
            <person name="Bottin A."/>
            <person name="Bulone V."/>
            <person name="Diaz-Moreno S.M."/>
            <person name="Dumas B."/>
            <person name="Fan L."/>
            <person name="Gaulin E."/>
            <person name="Govers F."/>
            <person name="Grenville-Briggs L.J."/>
            <person name="Horner N.R."/>
            <person name="Levin J.Z."/>
            <person name="Mammella M."/>
            <person name="Meijer H.J."/>
            <person name="Morris P."/>
            <person name="Nusbaum C."/>
            <person name="Oome S."/>
            <person name="Phillips A.J."/>
            <person name="van Rooyen D."/>
            <person name="Rzeszutek E."/>
            <person name="Saraiva M."/>
            <person name="Secombes C.J."/>
            <person name="Seidl M.F."/>
            <person name="Snel B."/>
            <person name="Stassen J.H."/>
            <person name="Sykes S."/>
            <person name="Tripathy S."/>
            <person name="van den Berg H."/>
            <person name="Vega-Arreguin J.C."/>
            <person name="Wawra S."/>
            <person name="Young S.K."/>
            <person name="Zeng Q."/>
            <person name="Dieguez-Uribeondo J."/>
            <person name="Russ C."/>
            <person name="Tyler B.M."/>
            <person name="van West P."/>
        </authorList>
    </citation>
    <scope>NUCLEOTIDE SEQUENCE [LARGE SCALE GENOMIC DNA]</scope>
    <source>
        <strain evidence="2 3">CBS 223.65</strain>
    </source>
</reference>
<dbReference type="AlphaFoldDB" id="A0A067CXP3"/>